<dbReference type="InterPro" id="IPR050925">
    <property type="entry name" value="Rhomboid_protease_S54"/>
</dbReference>
<keyword evidence="7" id="KW-0802">TPR repeat</keyword>
<name>A0A317KYE6_9BACI</name>
<evidence type="ECO:0000256" key="6">
    <source>
        <dbReference type="ARBA" id="ARBA00023136"/>
    </source>
</evidence>
<evidence type="ECO:0000259" key="9">
    <source>
        <dbReference type="Pfam" id="PF01694"/>
    </source>
</evidence>
<keyword evidence="10" id="KW-0645">Protease</keyword>
<sequence length="514" mass="59593">MFLKNEFLQNSMVLQLIQKENFDLISINKEQTEYLLERKRKNKKDVVHISMNQMDWKRELLSFNKHLENSYTKHQATTIWKKNIHFHHVYVVDYQPVDSWEELKVTSSNRMKSSVYMLDIDSKEEEIERLIRALDLALSFQTDVSEDLMELEQRNVNLKQNILFEHTKQQQQLQQLFKQGKPFWTYLLLAINIVMYILLEFNGGSTSTKNLIEFGAKYNVAIIDGEWWRLISSMFLHIGIAHILLNMIALYYIGTLVERIYGGTRFLIIYFIAGIVGGLASFALNPSIAAGASGAIFGLFGALLFFGSQYPKAFFRTMGWNIIIVIIINIIFGFSMPQIDNGAHIGGLIGGAIGAAVVMFKQRSKILWQTAALLLLLLVSGGIWFYGNANEEVQFDETLQVIHSHMLLEQEQYEKTYEVLTKAMPYADKLEAELRFNRSYASIFLNKNQEAITDLERTIEIKPEYHEALYNLALLYHEENRREEALDLLKKAVELAPNNQDYQQFYEQLQKETI</sequence>
<feature type="transmembrane region" description="Helical" evidence="8">
    <location>
        <begin position="183"/>
        <end position="199"/>
    </location>
</feature>
<evidence type="ECO:0000256" key="5">
    <source>
        <dbReference type="ARBA" id="ARBA00022989"/>
    </source>
</evidence>
<feature type="transmembrane region" description="Helical" evidence="8">
    <location>
        <begin position="288"/>
        <end position="306"/>
    </location>
</feature>
<feature type="domain" description="Peptidase S54 rhomboid" evidence="9">
    <location>
        <begin position="225"/>
        <end position="358"/>
    </location>
</feature>
<keyword evidence="4" id="KW-0378">Hydrolase</keyword>
<dbReference type="RefSeq" id="WP_109984176.1">
    <property type="nucleotide sequence ID" value="NZ_QGTD01000008.1"/>
</dbReference>
<evidence type="ECO:0000256" key="4">
    <source>
        <dbReference type="ARBA" id="ARBA00022801"/>
    </source>
</evidence>
<keyword evidence="6 8" id="KW-0472">Membrane</keyword>
<evidence type="ECO:0000256" key="3">
    <source>
        <dbReference type="ARBA" id="ARBA00022692"/>
    </source>
</evidence>
<dbReference type="Pfam" id="PF01694">
    <property type="entry name" value="Rhomboid"/>
    <property type="match status" value="1"/>
</dbReference>
<keyword evidence="3 8" id="KW-0812">Transmembrane</keyword>
<dbReference type="InterPro" id="IPR022764">
    <property type="entry name" value="Peptidase_S54_rhomboid_dom"/>
</dbReference>
<dbReference type="EMBL" id="QGTD01000008">
    <property type="protein sequence ID" value="PWU68517.1"/>
    <property type="molecule type" value="Genomic_DNA"/>
</dbReference>
<dbReference type="InterPro" id="IPR011990">
    <property type="entry name" value="TPR-like_helical_dom_sf"/>
</dbReference>
<evidence type="ECO:0000256" key="8">
    <source>
        <dbReference type="SAM" id="Phobius"/>
    </source>
</evidence>
<dbReference type="PROSITE" id="PS50005">
    <property type="entry name" value="TPR"/>
    <property type="match status" value="1"/>
</dbReference>
<dbReference type="GO" id="GO:0016020">
    <property type="term" value="C:membrane"/>
    <property type="evidence" value="ECO:0007669"/>
    <property type="project" value="UniProtKB-SubCell"/>
</dbReference>
<dbReference type="GO" id="GO:0006508">
    <property type="term" value="P:proteolysis"/>
    <property type="evidence" value="ECO:0007669"/>
    <property type="project" value="UniProtKB-KW"/>
</dbReference>
<dbReference type="Gene3D" id="1.25.40.10">
    <property type="entry name" value="Tetratricopeptide repeat domain"/>
    <property type="match status" value="1"/>
</dbReference>
<proteinExistence type="inferred from homology"/>
<protein>
    <submittedName>
        <fullName evidence="10">Rhomboid family intramembrane serine protease</fullName>
    </submittedName>
</protein>
<feature type="transmembrane region" description="Helical" evidence="8">
    <location>
        <begin position="342"/>
        <end position="360"/>
    </location>
</feature>
<feature type="repeat" description="TPR" evidence="7">
    <location>
        <begin position="466"/>
        <end position="499"/>
    </location>
</feature>
<accession>A0A317KYE6</accession>
<evidence type="ECO:0000256" key="7">
    <source>
        <dbReference type="PROSITE-ProRule" id="PRU00339"/>
    </source>
</evidence>
<evidence type="ECO:0000256" key="1">
    <source>
        <dbReference type="ARBA" id="ARBA00004141"/>
    </source>
</evidence>
<dbReference type="Pfam" id="PF14559">
    <property type="entry name" value="TPR_19"/>
    <property type="match status" value="1"/>
</dbReference>
<evidence type="ECO:0000313" key="10">
    <source>
        <dbReference type="EMBL" id="PWU68517.1"/>
    </source>
</evidence>
<dbReference type="AlphaFoldDB" id="A0A317KYE6"/>
<dbReference type="GO" id="GO:0004252">
    <property type="term" value="F:serine-type endopeptidase activity"/>
    <property type="evidence" value="ECO:0007669"/>
    <property type="project" value="InterPro"/>
</dbReference>
<comment type="similarity">
    <text evidence="2">Belongs to the peptidase S54 family.</text>
</comment>
<feature type="transmembrane region" description="Helical" evidence="8">
    <location>
        <begin position="318"/>
        <end position="336"/>
    </location>
</feature>
<dbReference type="PANTHER" id="PTHR43731:SF14">
    <property type="entry name" value="PRESENILIN-ASSOCIATED RHOMBOID-LIKE PROTEIN, MITOCHONDRIAL"/>
    <property type="match status" value="1"/>
</dbReference>
<gene>
    <name evidence="10" type="ORF">DLJ74_08755</name>
</gene>
<feature type="transmembrane region" description="Helical" evidence="8">
    <location>
        <begin position="367"/>
        <end position="387"/>
    </location>
</feature>
<feature type="transmembrane region" description="Helical" evidence="8">
    <location>
        <begin position="234"/>
        <end position="254"/>
    </location>
</feature>
<keyword evidence="11" id="KW-1185">Reference proteome</keyword>
<organism evidence="10 11">
    <name type="scientific">Gracilibacillus dipsosauri</name>
    <dbReference type="NCBI Taxonomy" id="178340"/>
    <lineage>
        <taxon>Bacteria</taxon>
        <taxon>Bacillati</taxon>
        <taxon>Bacillota</taxon>
        <taxon>Bacilli</taxon>
        <taxon>Bacillales</taxon>
        <taxon>Bacillaceae</taxon>
        <taxon>Gracilibacillus</taxon>
    </lineage>
</organism>
<dbReference type="OrthoDB" id="9813074at2"/>
<dbReference type="InterPro" id="IPR019734">
    <property type="entry name" value="TPR_rpt"/>
</dbReference>
<evidence type="ECO:0000313" key="11">
    <source>
        <dbReference type="Proteomes" id="UP000245624"/>
    </source>
</evidence>
<comment type="subcellular location">
    <subcellularLocation>
        <location evidence="1">Membrane</location>
        <topology evidence="1">Multi-pass membrane protein</topology>
    </subcellularLocation>
</comment>
<evidence type="ECO:0000256" key="2">
    <source>
        <dbReference type="ARBA" id="ARBA00009045"/>
    </source>
</evidence>
<dbReference type="Proteomes" id="UP000245624">
    <property type="component" value="Unassembled WGS sequence"/>
</dbReference>
<dbReference type="Gene3D" id="1.20.1540.10">
    <property type="entry name" value="Rhomboid-like"/>
    <property type="match status" value="1"/>
</dbReference>
<dbReference type="PROSITE" id="PS50293">
    <property type="entry name" value="TPR_REGION"/>
    <property type="match status" value="1"/>
</dbReference>
<dbReference type="SMART" id="SM00028">
    <property type="entry name" value="TPR"/>
    <property type="match status" value="2"/>
</dbReference>
<dbReference type="SUPFAM" id="SSF144091">
    <property type="entry name" value="Rhomboid-like"/>
    <property type="match status" value="1"/>
</dbReference>
<dbReference type="InterPro" id="IPR035952">
    <property type="entry name" value="Rhomboid-like_sf"/>
</dbReference>
<feature type="transmembrane region" description="Helical" evidence="8">
    <location>
        <begin position="266"/>
        <end position="282"/>
    </location>
</feature>
<keyword evidence="5 8" id="KW-1133">Transmembrane helix</keyword>
<comment type="caution">
    <text evidence="10">The sequence shown here is derived from an EMBL/GenBank/DDBJ whole genome shotgun (WGS) entry which is preliminary data.</text>
</comment>
<reference evidence="10 11" key="1">
    <citation type="submission" date="2018-05" db="EMBL/GenBank/DDBJ databases">
        <title>Genomic analysis of Gracilibacillus dipsosauri DD1 reveals novel features of a salt-tolerant amylase.</title>
        <authorList>
            <person name="Deutch C.E."/>
            <person name="Yang S."/>
        </authorList>
    </citation>
    <scope>NUCLEOTIDE SEQUENCE [LARGE SCALE GENOMIC DNA]</scope>
    <source>
        <strain evidence="10 11">DD1</strain>
    </source>
</reference>
<dbReference type="SUPFAM" id="SSF48452">
    <property type="entry name" value="TPR-like"/>
    <property type="match status" value="1"/>
</dbReference>
<dbReference type="PANTHER" id="PTHR43731">
    <property type="entry name" value="RHOMBOID PROTEASE"/>
    <property type="match status" value="1"/>
</dbReference>